<dbReference type="PANTHER" id="PTHR22397">
    <property type="entry name" value="JUNCTIONAL SARCOPLASMIC RETICULUM PROTEIN 1"/>
    <property type="match status" value="1"/>
</dbReference>
<feature type="compositionally biased region" description="Pro residues" evidence="1">
    <location>
        <begin position="171"/>
        <end position="181"/>
    </location>
</feature>
<dbReference type="Ensembl" id="ENSJJAT00000028508.1">
    <property type="protein sequence ID" value="ENSJJAP00000021949.1"/>
    <property type="gene ID" value="ENSJJAG00000022160.1"/>
</dbReference>
<feature type="compositionally biased region" description="Basic and acidic residues" evidence="1">
    <location>
        <begin position="232"/>
        <end position="263"/>
    </location>
</feature>
<evidence type="ECO:0000313" key="3">
    <source>
        <dbReference type="Proteomes" id="UP000694385"/>
    </source>
</evidence>
<feature type="compositionally biased region" description="Basic and acidic residues" evidence="1">
    <location>
        <begin position="65"/>
        <end position="74"/>
    </location>
</feature>
<dbReference type="PANTHER" id="PTHR22397:SF2">
    <property type="entry name" value="JUNCTIONAL SARCOPLASMIC RETICULUM PROTEIN 1"/>
    <property type="match status" value="1"/>
</dbReference>
<feature type="compositionally biased region" description="Pro residues" evidence="1">
    <location>
        <begin position="97"/>
        <end position="106"/>
    </location>
</feature>
<feature type="region of interest" description="Disordered" evidence="1">
    <location>
        <begin position="60"/>
        <end position="112"/>
    </location>
</feature>
<sequence length="306" mass="33280">MTTRALEDLDGGLGSCLPSDDLSLLEEPCPGRRPENKARGSLIILSRRCLLIPQDSVTAAAADARPSKMEKDPVAKGAPGPGPRSAPVRKKSQAMPPMQPPPPPPQALNEDLPWGDVTLNKCLVLASLVALLGSAFQLCRGESPPLPHIPTPPSPEASIAPGKLFLSPVGLAPPPGPPVPPAKTEDRPEPPQTSAAEKSPPKGSGEEETVPRGDRGSPERPRKKEKLRKERSRKEEKPRKERPWATKEPREALPRSPRSEAREGRHRPGARDPEHRKHQVWASPGRRDEDAWPPGRRKHRGVKGRD</sequence>
<dbReference type="AlphaFoldDB" id="A0A8C5L9T2"/>
<reference evidence="2" key="2">
    <citation type="submission" date="2025-09" db="UniProtKB">
        <authorList>
            <consortium name="Ensembl"/>
        </authorList>
    </citation>
    <scope>IDENTIFICATION</scope>
</reference>
<reference evidence="2" key="1">
    <citation type="submission" date="2025-08" db="UniProtKB">
        <authorList>
            <consortium name="Ensembl"/>
        </authorList>
    </citation>
    <scope>IDENTIFICATION</scope>
</reference>
<keyword evidence="3" id="KW-1185">Reference proteome</keyword>
<evidence type="ECO:0000256" key="1">
    <source>
        <dbReference type="SAM" id="MobiDB-lite"/>
    </source>
</evidence>
<proteinExistence type="predicted"/>
<dbReference type="OMA" id="QELPWGD"/>
<evidence type="ECO:0000313" key="2">
    <source>
        <dbReference type="Ensembl" id="ENSJJAP00000021949.1"/>
    </source>
</evidence>
<protein>
    <recommendedName>
        <fullName evidence="4">Junctional sarcoplasmic reticulum protein 1</fullName>
    </recommendedName>
</protein>
<dbReference type="GeneTree" id="ENSGT00390000012911"/>
<dbReference type="GO" id="GO:0003009">
    <property type="term" value="P:skeletal muscle contraction"/>
    <property type="evidence" value="ECO:0007669"/>
    <property type="project" value="TreeGrafter"/>
</dbReference>
<accession>A0A8C5L9T2</accession>
<feature type="compositionally biased region" description="Basic and acidic residues" evidence="1">
    <location>
        <begin position="209"/>
        <end position="222"/>
    </location>
</feature>
<organism evidence="2 3">
    <name type="scientific">Jaculus jaculus</name>
    <name type="common">Lesser Egyptian jerboa</name>
    <dbReference type="NCBI Taxonomy" id="51337"/>
    <lineage>
        <taxon>Eukaryota</taxon>
        <taxon>Metazoa</taxon>
        <taxon>Chordata</taxon>
        <taxon>Craniata</taxon>
        <taxon>Vertebrata</taxon>
        <taxon>Euteleostomi</taxon>
        <taxon>Mammalia</taxon>
        <taxon>Eutheria</taxon>
        <taxon>Euarchontoglires</taxon>
        <taxon>Glires</taxon>
        <taxon>Rodentia</taxon>
        <taxon>Myomorpha</taxon>
        <taxon>Dipodoidea</taxon>
        <taxon>Dipodidae</taxon>
        <taxon>Dipodinae</taxon>
        <taxon>Jaculus</taxon>
    </lineage>
</organism>
<feature type="region of interest" description="Disordered" evidence="1">
    <location>
        <begin position="147"/>
        <end position="306"/>
    </location>
</feature>
<name>A0A8C5L9T2_JACJA</name>
<feature type="compositionally biased region" description="Basic residues" evidence="1">
    <location>
        <begin position="295"/>
        <end position="306"/>
    </location>
</feature>
<dbReference type="InterPro" id="IPR026178">
    <property type="entry name" value="JSRP1"/>
</dbReference>
<dbReference type="Proteomes" id="UP000694385">
    <property type="component" value="Unassembled WGS sequence"/>
</dbReference>
<evidence type="ECO:0008006" key="4">
    <source>
        <dbReference type="Google" id="ProtNLM"/>
    </source>
</evidence>
<dbReference type="Pfam" id="PF15312">
    <property type="entry name" value="JSRP"/>
    <property type="match status" value="1"/>
</dbReference>
<dbReference type="GO" id="GO:0016529">
    <property type="term" value="C:sarcoplasmic reticulum"/>
    <property type="evidence" value="ECO:0007669"/>
    <property type="project" value="TreeGrafter"/>
</dbReference>
<feature type="region of interest" description="Disordered" evidence="1">
    <location>
        <begin position="1"/>
        <end position="21"/>
    </location>
</feature>